<dbReference type="HOGENOM" id="CLU_2435085_0_0_9"/>
<evidence type="ECO:0000313" key="3">
    <source>
        <dbReference type="Proteomes" id="UP000005850"/>
    </source>
</evidence>
<name>A0A075QZ19_BRELA</name>
<dbReference type="STRING" id="1042163.BRLA_c000310"/>
<dbReference type="EMBL" id="CP007806">
    <property type="protein sequence ID" value="AIG24446.1"/>
    <property type="molecule type" value="Genomic_DNA"/>
</dbReference>
<evidence type="ECO:0000313" key="2">
    <source>
        <dbReference type="EMBL" id="AIG24446.1"/>
    </source>
</evidence>
<dbReference type="Proteomes" id="UP000005850">
    <property type="component" value="Chromosome"/>
</dbReference>
<dbReference type="KEGG" id="blr:BRLA_c000310"/>
<organism evidence="2 3">
    <name type="scientific">Brevibacillus laterosporus LMG 15441</name>
    <dbReference type="NCBI Taxonomy" id="1042163"/>
    <lineage>
        <taxon>Bacteria</taxon>
        <taxon>Bacillati</taxon>
        <taxon>Bacillota</taxon>
        <taxon>Bacilli</taxon>
        <taxon>Bacillales</taxon>
        <taxon>Paenibacillaceae</taxon>
        <taxon>Brevibacillus</taxon>
    </lineage>
</organism>
<feature type="region of interest" description="Disordered" evidence="1">
    <location>
        <begin position="1"/>
        <end position="21"/>
    </location>
</feature>
<evidence type="ECO:0000256" key="1">
    <source>
        <dbReference type="SAM" id="MobiDB-lite"/>
    </source>
</evidence>
<reference evidence="2 3" key="1">
    <citation type="journal article" date="2011" name="J. Bacteriol.">
        <title>Genome sequence of Brevibacillus laterosporus LMG 15441, a pathogen of invertebrates.</title>
        <authorList>
            <person name="Djukic M."/>
            <person name="Poehlein A."/>
            <person name="Thurmer A."/>
            <person name="Daniel R."/>
        </authorList>
    </citation>
    <scope>NUCLEOTIDE SEQUENCE [LARGE SCALE GENOMIC DNA]</scope>
    <source>
        <strain evidence="2 3">LMG 15441</strain>
    </source>
</reference>
<dbReference type="AlphaFoldDB" id="A0A075QZ19"/>
<accession>A0A075QZ19</accession>
<proteinExistence type="predicted"/>
<gene>
    <name evidence="2" type="ORF">BRLA_c000310</name>
</gene>
<sequence>MVGANRPNGQKNPSLSGKGHNFARSRVPLFTWNEEDKTSLLTYGRAIWLINEGGNAELTFVPGKWDGCFLFCLKFGGVLHVRRKNTASGS</sequence>
<keyword evidence="3" id="KW-1185">Reference proteome</keyword>
<protein>
    <submittedName>
        <fullName evidence="2">Uncharacterized protein</fullName>
    </submittedName>
</protein>